<dbReference type="AlphaFoldDB" id="A0A2W0CDY7"/>
<dbReference type="RefSeq" id="WP_110820969.1">
    <property type="nucleotide sequence ID" value="NZ_PRLG01000020.1"/>
</dbReference>
<feature type="coiled-coil region" evidence="1">
    <location>
        <begin position="246"/>
        <end position="308"/>
    </location>
</feature>
<dbReference type="EMBL" id="PRLG01000020">
    <property type="protein sequence ID" value="PYY28322.1"/>
    <property type="molecule type" value="Genomic_DNA"/>
</dbReference>
<sequence length="338" mass="38728">MNLPIQTESFIENRKTRDEYIDKINVLDRVKKLALLPDNEHATVTTVADYYQVDYKAITSILNRHKKEFESDGVHTISSKDEAFFKLQKALPNKQYVVKLIPKRSVLRVGMLLRDSEVSQTIREYLLRAEESLSIEKKNEILGGWDDNEIALIEKSINDEIALGNTKMSGIRLASKLLNRNANNVQQKYYQIKNKYGSLHNYLVEKNVIYLNNEPTESSIQPQIQLNIEQTIADRLEAVVNSMKANTGLVSQINELKLEIADLKNQLIMKDALLEGKETQISNKIKLNNKLKKENSDLEHKLRFISQVIVSSKVVDNTQIGSRDTKKYILKNGVIETN</sequence>
<gene>
    <name evidence="2" type="ORF">PIL02S_03473</name>
</gene>
<name>A0A2W0CDY7_9BACL</name>
<proteinExistence type="predicted"/>
<comment type="caution">
    <text evidence="2">The sequence shown here is derived from an EMBL/GenBank/DDBJ whole genome shotgun (WGS) entry which is preliminary data.</text>
</comment>
<keyword evidence="1" id="KW-0175">Coiled coil</keyword>
<dbReference type="OrthoDB" id="696873at2"/>
<protein>
    <submittedName>
        <fullName evidence="2">Uncharacterized protein</fullName>
    </submittedName>
</protein>
<organism evidence="2 3">
    <name type="scientific">Paenibacillus illinoisensis</name>
    <dbReference type="NCBI Taxonomy" id="59845"/>
    <lineage>
        <taxon>Bacteria</taxon>
        <taxon>Bacillati</taxon>
        <taxon>Bacillota</taxon>
        <taxon>Bacilli</taxon>
        <taxon>Bacillales</taxon>
        <taxon>Paenibacillaceae</taxon>
        <taxon>Paenibacillus</taxon>
    </lineage>
</organism>
<evidence type="ECO:0000313" key="3">
    <source>
        <dbReference type="Proteomes" id="UP000247459"/>
    </source>
</evidence>
<evidence type="ECO:0000256" key="1">
    <source>
        <dbReference type="SAM" id="Coils"/>
    </source>
</evidence>
<reference evidence="2 3" key="1">
    <citation type="submission" date="2018-01" db="EMBL/GenBank/DDBJ databases">
        <title>Genome sequence of the PGP bacterium Paenibacillus illinoisensis E3.</title>
        <authorList>
            <person name="Rolli E."/>
            <person name="Marasco R."/>
            <person name="Bessem C."/>
            <person name="Michoud G."/>
            <person name="Gaiarsa S."/>
            <person name="Borin S."/>
            <person name="Daffonchio D."/>
        </authorList>
    </citation>
    <scope>NUCLEOTIDE SEQUENCE [LARGE SCALE GENOMIC DNA]</scope>
    <source>
        <strain evidence="2 3">E3</strain>
    </source>
</reference>
<accession>A0A2W0CDY7</accession>
<evidence type="ECO:0000313" key="2">
    <source>
        <dbReference type="EMBL" id="PYY28322.1"/>
    </source>
</evidence>
<dbReference type="Proteomes" id="UP000247459">
    <property type="component" value="Unassembled WGS sequence"/>
</dbReference>